<evidence type="ECO:0000259" key="7">
    <source>
        <dbReference type="PROSITE" id="PS50111"/>
    </source>
</evidence>
<dbReference type="PANTHER" id="PTHR43531">
    <property type="entry name" value="PROTEIN ICFG"/>
    <property type="match status" value="1"/>
</dbReference>
<keyword evidence="6" id="KW-0472">Membrane</keyword>
<dbReference type="SUPFAM" id="SSF55785">
    <property type="entry name" value="PYP-like sensor domain (PAS domain)"/>
    <property type="match status" value="2"/>
</dbReference>
<comment type="similarity">
    <text evidence="4">Belongs to the methyl-accepting chemotaxis (MCP) protein family.</text>
</comment>
<dbReference type="Pfam" id="PF13426">
    <property type="entry name" value="PAS_9"/>
    <property type="match status" value="1"/>
</dbReference>
<feature type="domain" description="Methyl-accepting transducer" evidence="7">
    <location>
        <begin position="495"/>
        <end position="724"/>
    </location>
</feature>
<dbReference type="GO" id="GO:0005886">
    <property type="term" value="C:plasma membrane"/>
    <property type="evidence" value="ECO:0007669"/>
    <property type="project" value="TreeGrafter"/>
</dbReference>
<comment type="subcellular location">
    <subcellularLocation>
        <location evidence="1">Membrane</location>
    </subcellularLocation>
</comment>
<gene>
    <name evidence="10" type="ORF">INQ41_03345</name>
</gene>
<dbReference type="PROSITE" id="PS50885">
    <property type="entry name" value="HAMP"/>
    <property type="match status" value="2"/>
</dbReference>
<keyword evidence="11" id="KW-1185">Reference proteome</keyword>
<dbReference type="FunFam" id="1.10.287.950:FF:000001">
    <property type="entry name" value="Methyl-accepting chemotaxis sensory transducer"/>
    <property type="match status" value="1"/>
</dbReference>
<dbReference type="PROSITE" id="PS50111">
    <property type="entry name" value="CHEMOTAXIS_TRANSDUC_2"/>
    <property type="match status" value="1"/>
</dbReference>
<evidence type="ECO:0000259" key="9">
    <source>
        <dbReference type="PROSITE" id="PS50885"/>
    </source>
</evidence>
<feature type="domain" description="PAS" evidence="8">
    <location>
        <begin position="25"/>
        <end position="76"/>
    </location>
</feature>
<dbReference type="Gene3D" id="6.10.340.10">
    <property type="match status" value="1"/>
</dbReference>
<dbReference type="InterPro" id="IPR013655">
    <property type="entry name" value="PAS_fold_3"/>
</dbReference>
<dbReference type="AlphaFoldDB" id="A0A7S6UGW6"/>
<dbReference type="EMBL" id="CP063656">
    <property type="protein sequence ID" value="QOW20093.1"/>
    <property type="molecule type" value="Genomic_DNA"/>
</dbReference>
<dbReference type="Gene3D" id="1.10.287.950">
    <property type="entry name" value="Methyl-accepting chemotaxis protein"/>
    <property type="match status" value="1"/>
</dbReference>
<dbReference type="Proteomes" id="UP000594059">
    <property type="component" value="Chromosome"/>
</dbReference>
<evidence type="ECO:0000256" key="2">
    <source>
        <dbReference type="ARBA" id="ARBA00022481"/>
    </source>
</evidence>
<dbReference type="CDD" id="cd11386">
    <property type="entry name" value="MCP_signal"/>
    <property type="match status" value="1"/>
</dbReference>
<dbReference type="SMART" id="SM00091">
    <property type="entry name" value="PAS"/>
    <property type="match status" value="2"/>
</dbReference>
<dbReference type="InterPro" id="IPR051310">
    <property type="entry name" value="MCP_chemotaxis"/>
</dbReference>
<protein>
    <submittedName>
        <fullName evidence="10">PAS domain-containing protein</fullName>
    </submittedName>
</protein>
<evidence type="ECO:0000259" key="8">
    <source>
        <dbReference type="PROSITE" id="PS50112"/>
    </source>
</evidence>
<name>A0A7S6UGW6_9GAMM</name>
<evidence type="ECO:0000256" key="6">
    <source>
        <dbReference type="SAM" id="Phobius"/>
    </source>
</evidence>
<dbReference type="NCBIfam" id="TIGR00229">
    <property type="entry name" value="sensory_box"/>
    <property type="match status" value="1"/>
</dbReference>
<feature type="transmembrane region" description="Helical" evidence="6">
    <location>
        <begin position="195"/>
        <end position="214"/>
    </location>
</feature>
<proteinExistence type="inferred from homology"/>
<organism evidence="10 11">
    <name type="scientific">Novilysobacter ciconiae</name>
    <dbReference type="NCBI Taxonomy" id="2781022"/>
    <lineage>
        <taxon>Bacteria</taxon>
        <taxon>Pseudomonadati</taxon>
        <taxon>Pseudomonadota</taxon>
        <taxon>Gammaproteobacteria</taxon>
        <taxon>Lysobacterales</taxon>
        <taxon>Lysobacteraceae</taxon>
        <taxon>Novilysobacter</taxon>
    </lineage>
</organism>
<keyword evidence="2" id="KW-0488">Methylation</keyword>
<evidence type="ECO:0000313" key="11">
    <source>
        <dbReference type="Proteomes" id="UP000594059"/>
    </source>
</evidence>
<keyword evidence="6" id="KW-1133">Transmembrane helix</keyword>
<dbReference type="InterPro" id="IPR004089">
    <property type="entry name" value="MCPsignal_dom"/>
</dbReference>
<dbReference type="GO" id="GO:0007165">
    <property type="term" value="P:signal transduction"/>
    <property type="evidence" value="ECO:0007669"/>
    <property type="project" value="UniProtKB-KW"/>
</dbReference>
<dbReference type="CDD" id="cd00130">
    <property type="entry name" value="PAS"/>
    <property type="match status" value="2"/>
</dbReference>
<dbReference type="InterPro" id="IPR003660">
    <property type="entry name" value="HAMP_dom"/>
</dbReference>
<dbReference type="SMART" id="SM00283">
    <property type="entry name" value="MA"/>
    <property type="match status" value="1"/>
</dbReference>
<evidence type="ECO:0000256" key="5">
    <source>
        <dbReference type="PROSITE-ProRule" id="PRU00284"/>
    </source>
</evidence>
<dbReference type="SUPFAM" id="SSF58104">
    <property type="entry name" value="Methyl-accepting chemotaxis protein (MCP) signaling domain"/>
    <property type="match status" value="1"/>
</dbReference>
<dbReference type="Pfam" id="PF08447">
    <property type="entry name" value="PAS_3"/>
    <property type="match status" value="1"/>
</dbReference>
<keyword evidence="3 5" id="KW-0807">Transducer</keyword>
<dbReference type="CDD" id="cd06225">
    <property type="entry name" value="HAMP"/>
    <property type="match status" value="1"/>
</dbReference>
<dbReference type="Gene3D" id="3.30.450.20">
    <property type="entry name" value="PAS domain"/>
    <property type="match status" value="2"/>
</dbReference>
<dbReference type="Pfam" id="PF18947">
    <property type="entry name" value="HAMP_2"/>
    <property type="match status" value="1"/>
</dbReference>
<evidence type="ECO:0000256" key="1">
    <source>
        <dbReference type="ARBA" id="ARBA00004370"/>
    </source>
</evidence>
<dbReference type="SMART" id="SM00304">
    <property type="entry name" value="HAMP"/>
    <property type="match status" value="2"/>
</dbReference>
<reference evidence="10 11" key="1">
    <citation type="submission" date="2020-10" db="EMBL/GenBank/DDBJ databases">
        <title>complete genome sequencing of Lysobacter sp. H21R20.</title>
        <authorList>
            <person name="Bae J.-W."/>
            <person name="Lee S.-Y."/>
        </authorList>
    </citation>
    <scope>NUCLEOTIDE SEQUENCE [LARGE SCALE GENOMIC DNA]</scope>
    <source>
        <strain evidence="10 11">H21R20</strain>
    </source>
</reference>
<evidence type="ECO:0000313" key="10">
    <source>
        <dbReference type="EMBL" id="QOW20093.1"/>
    </source>
</evidence>
<feature type="domain" description="HAMP" evidence="9">
    <location>
        <begin position="216"/>
        <end position="268"/>
    </location>
</feature>
<dbReference type="InterPro" id="IPR035965">
    <property type="entry name" value="PAS-like_dom_sf"/>
</dbReference>
<dbReference type="Pfam" id="PF00672">
    <property type="entry name" value="HAMP"/>
    <property type="match status" value="1"/>
</dbReference>
<evidence type="ECO:0000256" key="4">
    <source>
        <dbReference type="ARBA" id="ARBA00029447"/>
    </source>
</evidence>
<dbReference type="PROSITE" id="PS50112">
    <property type="entry name" value="PAS"/>
    <property type="match status" value="2"/>
</dbReference>
<keyword evidence="6" id="KW-0812">Transmembrane</keyword>
<dbReference type="GO" id="GO:0004888">
    <property type="term" value="F:transmembrane signaling receptor activity"/>
    <property type="evidence" value="ECO:0007669"/>
    <property type="project" value="TreeGrafter"/>
</dbReference>
<dbReference type="GO" id="GO:0006935">
    <property type="term" value="P:chemotaxis"/>
    <property type="evidence" value="ECO:0007669"/>
    <property type="project" value="TreeGrafter"/>
</dbReference>
<evidence type="ECO:0000256" key="3">
    <source>
        <dbReference type="ARBA" id="ARBA00023224"/>
    </source>
</evidence>
<feature type="transmembrane region" description="Helical" evidence="6">
    <location>
        <begin position="169"/>
        <end position="189"/>
    </location>
</feature>
<dbReference type="InterPro" id="IPR000014">
    <property type="entry name" value="PAS"/>
</dbReference>
<sequence length="750" mass="80278">MRNNLPVTGVEIVLDDDATLVSYTDPDGTILKVNRELVRVSGFSEAELVGQPHNIVRHPDMPREAFADLWKTLKAGRPWVGVIKNRSKCGAHYWVQANVTPIHEHGRLSGYMSVRRKASRAAISAVEPAYAALRQGRAQGLRVHAGVVGKRDWMRALNPLWRLSLRQRLMLAAVGILGLGMGLATMAAAGTPPRLILSVAALAGGFGIYSGWWLSRDVVDRLEEANAQLRSIAEGNYTRLIAIARNDEIGQVLQGIKSMQIRLGFEVQQQQREQRAGARIRNALDFAHTNILVANQDLIVVYANSGMTDLIGASAQDIRHRLPGFELSRLLGSDIGALLQDPAKPEHDLSRLGNGFVRRMQLGTRTIDVTVTPVRDAGGAQIGLVSEWQDRTVELEMQSEVAQVLQAAAAGDFSGRITTQDKQGFLLLLAESIGQLLSSTSASLDEMQSVLHAVAEGDLSRRIDTDMRGIFGEIKHSTNRTVDQIAATVGAIQSGADAIDAAASEITAGNQELAERTEHQAASLQETASSMEELTSTVHQNAENARQANQLTINAAQVAGQGGQVVGQVVATMSGISASSRRIVDIIGVIDGIAFQTNILALNAAVESARAGEQGRGFAVVASEVRSLAQRSATAAREIKSLIDDSVAKVDSGSQLVEQAGRTMQDIVSSVEQVAGLVADISLASQEQSSGIDLINQMFTQVDAGTQQNASLVDAATASARSLEHQSGELVRTAAAFRLGQESIRMARHG</sequence>
<dbReference type="PANTHER" id="PTHR43531:SF14">
    <property type="entry name" value="METHYL-ACCEPTING CHEMOTAXIS PROTEIN I-RELATED"/>
    <property type="match status" value="1"/>
</dbReference>
<dbReference type="RefSeq" id="WP_193986200.1">
    <property type="nucleotide sequence ID" value="NZ_CP063656.1"/>
</dbReference>
<accession>A0A7S6UGW6</accession>
<dbReference type="KEGG" id="lcic:INQ41_03345"/>
<feature type="domain" description="PAS" evidence="8">
    <location>
        <begin position="276"/>
        <end position="318"/>
    </location>
</feature>
<dbReference type="Pfam" id="PF00015">
    <property type="entry name" value="MCPsignal"/>
    <property type="match status" value="1"/>
</dbReference>
<feature type="domain" description="HAMP" evidence="9">
    <location>
        <begin position="438"/>
        <end position="490"/>
    </location>
</feature>